<accession>A0A0E9UJA0</accession>
<dbReference type="EMBL" id="GBXM01042633">
    <property type="protein sequence ID" value="JAH65944.1"/>
    <property type="molecule type" value="Transcribed_RNA"/>
</dbReference>
<organism evidence="1">
    <name type="scientific">Anguilla anguilla</name>
    <name type="common">European freshwater eel</name>
    <name type="synonym">Muraena anguilla</name>
    <dbReference type="NCBI Taxonomy" id="7936"/>
    <lineage>
        <taxon>Eukaryota</taxon>
        <taxon>Metazoa</taxon>
        <taxon>Chordata</taxon>
        <taxon>Craniata</taxon>
        <taxon>Vertebrata</taxon>
        <taxon>Euteleostomi</taxon>
        <taxon>Actinopterygii</taxon>
        <taxon>Neopterygii</taxon>
        <taxon>Teleostei</taxon>
        <taxon>Anguilliformes</taxon>
        <taxon>Anguillidae</taxon>
        <taxon>Anguilla</taxon>
    </lineage>
</organism>
<reference evidence="1" key="1">
    <citation type="submission" date="2014-11" db="EMBL/GenBank/DDBJ databases">
        <authorList>
            <person name="Amaro Gonzalez C."/>
        </authorList>
    </citation>
    <scope>NUCLEOTIDE SEQUENCE</scope>
</reference>
<name>A0A0E9UJA0_ANGAN</name>
<dbReference type="AlphaFoldDB" id="A0A0E9UJA0"/>
<protein>
    <submittedName>
        <fullName evidence="1">Uncharacterized protein</fullName>
    </submittedName>
</protein>
<proteinExistence type="predicted"/>
<reference evidence="1" key="2">
    <citation type="journal article" date="2015" name="Fish Shellfish Immunol.">
        <title>Early steps in the European eel (Anguilla anguilla)-Vibrio vulnificus interaction in the gills: Role of the RtxA13 toxin.</title>
        <authorList>
            <person name="Callol A."/>
            <person name="Pajuelo D."/>
            <person name="Ebbesson L."/>
            <person name="Teles M."/>
            <person name="MacKenzie S."/>
            <person name="Amaro C."/>
        </authorList>
    </citation>
    <scope>NUCLEOTIDE SEQUENCE</scope>
</reference>
<evidence type="ECO:0000313" key="1">
    <source>
        <dbReference type="EMBL" id="JAH65944.1"/>
    </source>
</evidence>
<sequence>MLTVSWQLQMAVCMSIEVHLIQYTTLQQTHGPINVRHLTIL</sequence>